<dbReference type="PROSITE" id="PS50850">
    <property type="entry name" value="MFS"/>
    <property type="match status" value="1"/>
</dbReference>
<keyword evidence="5" id="KW-0472">Membrane</keyword>
<accession>A0A9Q6LLK5</accession>
<gene>
    <name evidence="6" type="ORF">Psal009_01923</name>
</gene>
<organism evidence="6 7">
    <name type="scientific">Piscirickettsia salmonis</name>
    <dbReference type="NCBI Taxonomy" id="1238"/>
    <lineage>
        <taxon>Bacteria</taxon>
        <taxon>Pseudomonadati</taxon>
        <taxon>Pseudomonadota</taxon>
        <taxon>Gammaproteobacteria</taxon>
        <taxon>Thiotrichales</taxon>
        <taxon>Piscirickettsiaceae</taxon>
        <taxon>Piscirickettsia</taxon>
    </lineage>
</organism>
<dbReference type="GO" id="GO:0016020">
    <property type="term" value="C:membrane"/>
    <property type="evidence" value="ECO:0007669"/>
    <property type="project" value="UniProtKB-SubCell"/>
</dbReference>
<evidence type="ECO:0000256" key="1">
    <source>
        <dbReference type="ARBA" id="ARBA00004141"/>
    </source>
</evidence>
<dbReference type="SUPFAM" id="SSF103473">
    <property type="entry name" value="MFS general substrate transporter"/>
    <property type="match status" value="1"/>
</dbReference>
<dbReference type="AlphaFoldDB" id="A0A9Q6LLK5"/>
<dbReference type="Gene3D" id="1.20.1250.20">
    <property type="entry name" value="MFS general substrate transporter like domains"/>
    <property type="match status" value="1"/>
</dbReference>
<evidence type="ECO:0000313" key="7">
    <source>
        <dbReference type="Proteomes" id="UP000422232"/>
    </source>
</evidence>
<evidence type="ECO:0000256" key="2">
    <source>
        <dbReference type="ARBA" id="ARBA00022448"/>
    </source>
</evidence>
<dbReference type="PANTHER" id="PTHR42718">
    <property type="entry name" value="MAJOR FACILITATOR SUPERFAMILY MULTIDRUG TRANSPORTER MFSC"/>
    <property type="match status" value="1"/>
</dbReference>
<evidence type="ECO:0000256" key="4">
    <source>
        <dbReference type="ARBA" id="ARBA00022989"/>
    </source>
</evidence>
<dbReference type="PANTHER" id="PTHR42718:SF9">
    <property type="entry name" value="MAJOR FACILITATOR SUPERFAMILY MULTIDRUG TRANSPORTER MFSC"/>
    <property type="match status" value="1"/>
</dbReference>
<dbReference type="Proteomes" id="UP000422232">
    <property type="component" value="Chromosome"/>
</dbReference>
<keyword evidence="4" id="KW-1133">Transmembrane helix</keyword>
<comment type="subcellular location">
    <subcellularLocation>
        <location evidence="1">Membrane</location>
        <topology evidence="1">Multi-pass membrane protein</topology>
    </subcellularLocation>
</comment>
<dbReference type="InterPro" id="IPR036259">
    <property type="entry name" value="MFS_trans_sf"/>
</dbReference>
<dbReference type="EMBL" id="CP038908">
    <property type="protein sequence ID" value="QGO06021.1"/>
    <property type="molecule type" value="Genomic_DNA"/>
</dbReference>
<name>A0A9Q6LLK5_PISSA</name>
<keyword evidence="7" id="KW-1185">Reference proteome</keyword>
<dbReference type="Pfam" id="PF07690">
    <property type="entry name" value="MFS_1"/>
    <property type="match status" value="1"/>
</dbReference>
<proteinExistence type="predicted"/>
<sequence length="145" mass="16103">MVLGLFIGMLGFTSLLIAIQHSANYYWLILPLMAIGFGTAFTMPAATMVAIYSVPKGREGIASGYFTTGRQIGSLIGVVCFGAIISKSQQLINGMQISLAVFSLLFLRKRRYLGRYFAHPMMQNRRAKRDDYKPSAVRVTQRCVP</sequence>
<reference evidence="6 7" key="1">
    <citation type="submission" date="2019-04" db="EMBL/GenBank/DDBJ databases">
        <title>Complete genome sequencing of Piscirickettsia salmonis strain Psal-009.</title>
        <authorList>
            <person name="Schober I."/>
            <person name="Bunk B."/>
            <person name="Sproer C."/>
            <person name="Carril G.P."/>
            <person name="Riedel T."/>
            <person name="Flores-Herrera P.A."/>
            <person name="Nourdin-Galindo G."/>
            <person name="Marshall S.H."/>
            <person name="Overmann J."/>
        </authorList>
    </citation>
    <scope>NUCLEOTIDE SEQUENCE [LARGE SCALE GENOMIC DNA]</scope>
    <source>
        <strain evidence="6 7">Psal-009</strain>
    </source>
</reference>
<dbReference type="InterPro" id="IPR011701">
    <property type="entry name" value="MFS"/>
</dbReference>
<keyword evidence="3" id="KW-0812">Transmembrane</keyword>
<evidence type="ECO:0000256" key="3">
    <source>
        <dbReference type="ARBA" id="ARBA00022692"/>
    </source>
</evidence>
<protein>
    <submittedName>
        <fullName evidence="6">Major Facilitator Superfamily protein</fullName>
    </submittedName>
</protein>
<dbReference type="InterPro" id="IPR020846">
    <property type="entry name" value="MFS_dom"/>
</dbReference>
<keyword evidence="2" id="KW-0813">Transport</keyword>
<evidence type="ECO:0000256" key="5">
    <source>
        <dbReference type="ARBA" id="ARBA00023136"/>
    </source>
</evidence>
<evidence type="ECO:0000313" key="6">
    <source>
        <dbReference type="EMBL" id="QGO06021.1"/>
    </source>
</evidence>
<dbReference type="GO" id="GO:0022857">
    <property type="term" value="F:transmembrane transporter activity"/>
    <property type="evidence" value="ECO:0007669"/>
    <property type="project" value="InterPro"/>
</dbReference>